<reference evidence="2 3" key="1">
    <citation type="submission" date="2014-04" db="EMBL/GenBank/DDBJ databases">
        <title>A new species of microsporidia sheds light on the evolution of extreme parasitism.</title>
        <authorList>
            <person name="Haag K.L."/>
            <person name="James T.Y."/>
            <person name="Larsson R."/>
            <person name="Schaer T.M."/>
            <person name="Refardt D."/>
            <person name="Pombert J.-F."/>
            <person name="Ebert D."/>
        </authorList>
    </citation>
    <scope>NUCLEOTIDE SEQUENCE [LARGE SCALE GENOMIC DNA]</scope>
    <source>
        <strain evidence="2 3">UGP3</strain>
        <tissue evidence="2">Spores</tissue>
    </source>
</reference>
<comment type="similarity">
    <text evidence="1">Belongs to the GET4 family.</text>
</comment>
<dbReference type="InterPro" id="IPR011990">
    <property type="entry name" value="TPR-like_helical_dom_sf"/>
</dbReference>
<dbReference type="Gene3D" id="1.25.40.10">
    <property type="entry name" value="Tetratricopeptide repeat domain"/>
    <property type="match status" value="1"/>
</dbReference>
<sequence>MPISVTLQRSLDDAIAAENFYEAHQIYLTIINRLIKQASYDEAATVISQGAKWLFESGQSKSALDLASKLFEMLKEPWLDVEYAERIKTVLSTLPLNHSGVRALVAQLFK</sequence>
<dbReference type="GO" id="GO:0005829">
    <property type="term" value="C:cytosol"/>
    <property type="evidence" value="ECO:0007669"/>
    <property type="project" value="TreeGrafter"/>
</dbReference>
<keyword evidence="3" id="KW-1185">Reference proteome</keyword>
<comment type="caution">
    <text evidence="2">The sequence shown here is derived from an EMBL/GenBank/DDBJ whole genome shotgun (WGS) entry which is preliminary data.</text>
</comment>
<protein>
    <submittedName>
        <fullName evidence="2">Uncharacterized protein</fullName>
    </submittedName>
</protein>
<dbReference type="Proteomes" id="UP000029725">
    <property type="component" value="Unassembled WGS sequence"/>
</dbReference>
<organism evidence="2 3">
    <name type="scientific">Mitosporidium daphniae</name>
    <dbReference type="NCBI Taxonomy" id="1485682"/>
    <lineage>
        <taxon>Eukaryota</taxon>
        <taxon>Fungi</taxon>
        <taxon>Fungi incertae sedis</taxon>
        <taxon>Microsporidia</taxon>
        <taxon>Mitosporidium</taxon>
    </lineage>
</organism>
<dbReference type="EMBL" id="JMKJ01000421">
    <property type="protein sequence ID" value="KGG51032.1"/>
    <property type="molecule type" value="Genomic_DNA"/>
</dbReference>
<dbReference type="PANTHER" id="PTHR12875">
    <property type="entry name" value="GOLGI TO ER TRAFFIC PROTEIN 4 HOMOLOG"/>
    <property type="match status" value="1"/>
</dbReference>
<evidence type="ECO:0000313" key="2">
    <source>
        <dbReference type="EMBL" id="KGG51032.1"/>
    </source>
</evidence>
<evidence type="ECO:0000313" key="3">
    <source>
        <dbReference type="Proteomes" id="UP000029725"/>
    </source>
</evidence>
<dbReference type="PANTHER" id="PTHR12875:SF0">
    <property type="entry name" value="GOLGI TO ER TRAFFIC PROTEIN 4 HOMOLOG"/>
    <property type="match status" value="1"/>
</dbReference>
<name>A0A098VPP6_9MICR</name>
<dbReference type="InterPro" id="IPR007317">
    <property type="entry name" value="GET4"/>
</dbReference>
<dbReference type="RefSeq" id="XP_013237459.1">
    <property type="nucleotide sequence ID" value="XM_013382005.1"/>
</dbReference>
<gene>
    <name evidence="2" type="ORF">DI09_47p100</name>
</gene>
<dbReference type="GO" id="GO:0045048">
    <property type="term" value="P:protein insertion into ER membrane"/>
    <property type="evidence" value="ECO:0007669"/>
    <property type="project" value="InterPro"/>
</dbReference>
<dbReference type="VEuPathDB" id="MicrosporidiaDB:DI09_47p100"/>
<dbReference type="AlphaFoldDB" id="A0A098VPP6"/>
<dbReference type="HOGENOM" id="CLU_2171657_0_0_1"/>
<dbReference type="Pfam" id="PF04190">
    <property type="entry name" value="GET4"/>
    <property type="match status" value="1"/>
</dbReference>
<accession>A0A098VPP6</accession>
<dbReference type="OrthoDB" id="10252405at2759"/>
<evidence type="ECO:0000256" key="1">
    <source>
        <dbReference type="ARBA" id="ARBA00005351"/>
    </source>
</evidence>
<dbReference type="GeneID" id="25260068"/>
<proteinExistence type="inferred from homology"/>